<dbReference type="AlphaFoldDB" id="A0A383RJH1"/>
<keyword evidence="1" id="KW-1133">Transmembrane helix</keyword>
<dbReference type="SUPFAM" id="SSF53474">
    <property type="entry name" value="alpha/beta-Hydrolases"/>
    <property type="match status" value="1"/>
</dbReference>
<gene>
    <name evidence="3" type="ORF">PBLR_15559</name>
</gene>
<dbReference type="PANTHER" id="PTHR43358:SF4">
    <property type="entry name" value="ALPHA_BETA HYDROLASE FOLD-1 DOMAIN-CONTAINING PROTEIN"/>
    <property type="match status" value="1"/>
</dbReference>
<dbReference type="EMBL" id="LS992241">
    <property type="protein sequence ID" value="SYX87130.1"/>
    <property type="molecule type" value="Genomic_DNA"/>
</dbReference>
<dbReference type="InterPro" id="IPR052920">
    <property type="entry name" value="DNA-binding_regulatory"/>
</dbReference>
<reference evidence="4" key="1">
    <citation type="submission" date="2018-08" db="EMBL/GenBank/DDBJ databases">
        <authorList>
            <person name="Chevrot R."/>
        </authorList>
    </citation>
    <scope>NUCLEOTIDE SEQUENCE [LARGE SCALE GENOMIC DNA]</scope>
</reference>
<evidence type="ECO:0000313" key="4">
    <source>
        <dbReference type="Proteomes" id="UP000304148"/>
    </source>
</evidence>
<keyword evidence="1" id="KW-0812">Transmembrane</keyword>
<dbReference type="Pfam" id="PF12146">
    <property type="entry name" value="Hydrolase_4"/>
    <property type="match status" value="1"/>
</dbReference>
<keyword evidence="3" id="KW-0378">Hydrolase</keyword>
<keyword evidence="1" id="KW-0472">Membrane</keyword>
<organism evidence="3 4">
    <name type="scientific">Paenibacillus alvei</name>
    <name type="common">Bacillus alvei</name>
    <dbReference type="NCBI Taxonomy" id="44250"/>
    <lineage>
        <taxon>Bacteria</taxon>
        <taxon>Bacillati</taxon>
        <taxon>Bacillota</taxon>
        <taxon>Bacilli</taxon>
        <taxon>Bacillales</taxon>
        <taxon>Paenibacillaceae</taxon>
        <taxon>Paenibacillus</taxon>
    </lineage>
</organism>
<sequence length="323" mass="36499">MSKMKIVLISLVSVFIIVIVALGFVGNHFYNISINPKTERPFFDNNPDLDRAVPAMHVDEQEQQESETAKIWIEEAPHDKVTLTSFDGLKLQGYEYRQEHSTHKWAIVVHGYMGFGKEMAQVVKKFYDRGYQVLLVDLRGHGESEGDYIGMGWHDRLDMVGWIKRIVGNDPESQIALYGVSMGGATVMMTSGEELPANVKVIVEDCGYTSAYDEFTYQLKRLFHLPAFPIMTASNMVVNFRAGYDLKEASALKQVAKSKTPILFIHGDADTFVPYEMVHELYAEAKVEKDLLVIQDAGHGGAHLAGAVYWNKVWEFTDKFMKS</sequence>
<dbReference type="InterPro" id="IPR029058">
    <property type="entry name" value="AB_hydrolase_fold"/>
</dbReference>
<dbReference type="InterPro" id="IPR022742">
    <property type="entry name" value="Hydrolase_4"/>
</dbReference>
<accession>A0A383RJH1</accession>
<evidence type="ECO:0000313" key="3">
    <source>
        <dbReference type="EMBL" id="SYX87130.1"/>
    </source>
</evidence>
<dbReference type="Gene3D" id="3.40.50.1820">
    <property type="entry name" value="alpha/beta hydrolase"/>
    <property type="match status" value="1"/>
</dbReference>
<protein>
    <submittedName>
        <fullName evidence="3">Alpha/beta hydrolase</fullName>
    </submittedName>
</protein>
<evidence type="ECO:0000256" key="1">
    <source>
        <dbReference type="SAM" id="Phobius"/>
    </source>
</evidence>
<dbReference type="Proteomes" id="UP000304148">
    <property type="component" value="Chromosome"/>
</dbReference>
<feature type="domain" description="Serine aminopeptidase S33" evidence="2">
    <location>
        <begin position="106"/>
        <end position="199"/>
    </location>
</feature>
<name>A0A383RJH1_PAEAL</name>
<dbReference type="GO" id="GO:0016787">
    <property type="term" value="F:hydrolase activity"/>
    <property type="evidence" value="ECO:0007669"/>
    <property type="project" value="UniProtKB-KW"/>
</dbReference>
<proteinExistence type="predicted"/>
<evidence type="ECO:0000259" key="2">
    <source>
        <dbReference type="Pfam" id="PF12146"/>
    </source>
</evidence>
<dbReference type="PANTHER" id="PTHR43358">
    <property type="entry name" value="ALPHA/BETA-HYDROLASE"/>
    <property type="match status" value="1"/>
</dbReference>
<feature type="transmembrane region" description="Helical" evidence="1">
    <location>
        <begin position="7"/>
        <end position="30"/>
    </location>
</feature>